<comment type="similarity">
    <text evidence="5">Belongs to the RAD23 family.</text>
</comment>
<keyword evidence="2 5" id="KW-0227">DNA damage</keyword>
<dbReference type="GO" id="GO:0006289">
    <property type="term" value="P:nucleotide-excision repair"/>
    <property type="evidence" value="ECO:0007669"/>
    <property type="project" value="UniProtKB-UniRule"/>
</dbReference>
<evidence type="ECO:0000256" key="6">
    <source>
        <dbReference type="SAM" id="MobiDB-lite"/>
    </source>
</evidence>
<dbReference type="FunFam" id="1.10.8.10:FF:000002">
    <property type="entry name" value="UV excision repair protein RAD23 homolog"/>
    <property type="match status" value="1"/>
</dbReference>
<evidence type="ECO:0000259" key="8">
    <source>
        <dbReference type="PROSITE" id="PS50053"/>
    </source>
</evidence>
<dbReference type="SUPFAM" id="SSF101238">
    <property type="entry name" value="XPC-binding domain"/>
    <property type="match status" value="1"/>
</dbReference>
<dbReference type="GO" id="GO:0005654">
    <property type="term" value="C:nucleoplasm"/>
    <property type="evidence" value="ECO:0007669"/>
    <property type="project" value="TreeGrafter"/>
</dbReference>
<sequence>MKVTCRLLSQETFTVEAEPANTVLELKEKIQEKKGVAFKADLLKLIYAGKVWENNAATLGELNVSENGRICCGFDLEFFQVNKPKTVTQKPDESSSSSTSAVSAPAPVVNAGGAPVVEQPARPQAPVPQVRPEEAFGLTPAQYEAMVTEILGMGYPRADVERALRAAFFNPDRAVDYLLSGLPPASVEPLVVPGGGAAGNDDPLADFRNSPQLQQLRALIQQDPQMLAGMLQQISQSNPALFQVIRENPEEFLALVQAPAVEPGQAAAAPRPAGAAAPAGAPPGGPGVSYVRVTPEEREAIERLKSLGFPEQMVVEAYLVCDKNEQHAANFLFSQMDEFEQAGGNRGAQ</sequence>
<dbReference type="SMART" id="SM00165">
    <property type="entry name" value="UBA"/>
    <property type="match status" value="2"/>
</dbReference>
<dbReference type="PROSITE" id="PS50030">
    <property type="entry name" value="UBA"/>
    <property type="match status" value="2"/>
</dbReference>
<dbReference type="GO" id="GO:0005829">
    <property type="term" value="C:cytosol"/>
    <property type="evidence" value="ECO:0007669"/>
    <property type="project" value="TreeGrafter"/>
</dbReference>
<comment type="subcellular location">
    <subcellularLocation>
        <location evidence="5">Nucleus</location>
    </subcellularLocation>
    <subcellularLocation>
        <location evidence="5">Cytoplasm</location>
    </subcellularLocation>
</comment>
<dbReference type="SMART" id="SM00727">
    <property type="entry name" value="STI1"/>
    <property type="match status" value="1"/>
</dbReference>
<keyword evidence="10" id="KW-1185">Reference proteome</keyword>
<dbReference type="Pfam" id="PF00627">
    <property type="entry name" value="UBA"/>
    <property type="match status" value="2"/>
</dbReference>
<dbReference type="GO" id="GO:0043161">
    <property type="term" value="P:proteasome-mediated ubiquitin-dependent protein catabolic process"/>
    <property type="evidence" value="ECO:0007669"/>
    <property type="project" value="UniProtKB-UniRule"/>
</dbReference>
<dbReference type="Gene3D" id="1.10.8.10">
    <property type="entry name" value="DNA helicase RuvA subunit, C-terminal domain"/>
    <property type="match status" value="2"/>
</dbReference>
<evidence type="ECO:0000313" key="10">
    <source>
        <dbReference type="Proteomes" id="UP000192578"/>
    </source>
</evidence>
<dbReference type="OrthoDB" id="419317at2759"/>
<feature type="compositionally biased region" description="Low complexity" evidence="6">
    <location>
        <begin position="266"/>
        <end position="279"/>
    </location>
</feature>
<organism evidence="9 10">
    <name type="scientific">Hypsibius exemplaris</name>
    <name type="common">Freshwater tardigrade</name>
    <dbReference type="NCBI Taxonomy" id="2072580"/>
    <lineage>
        <taxon>Eukaryota</taxon>
        <taxon>Metazoa</taxon>
        <taxon>Ecdysozoa</taxon>
        <taxon>Tardigrada</taxon>
        <taxon>Eutardigrada</taxon>
        <taxon>Parachela</taxon>
        <taxon>Hypsibioidea</taxon>
        <taxon>Hypsibiidae</taxon>
        <taxon>Hypsibius</taxon>
    </lineage>
</organism>
<evidence type="ECO:0000313" key="9">
    <source>
        <dbReference type="EMBL" id="OQV22949.1"/>
    </source>
</evidence>
<keyword evidence="4 5" id="KW-0539">Nucleus</keyword>
<comment type="caution">
    <text evidence="9">The sequence shown here is derived from an EMBL/GenBank/DDBJ whole genome shotgun (WGS) entry which is preliminary data.</text>
</comment>
<feature type="domain" description="UBA" evidence="7">
    <location>
        <begin position="294"/>
        <end position="335"/>
    </location>
</feature>
<feature type="domain" description="Ubiquitin-like" evidence="8">
    <location>
        <begin position="1"/>
        <end position="70"/>
    </location>
</feature>
<evidence type="ECO:0000256" key="3">
    <source>
        <dbReference type="ARBA" id="ARBA00023204"/>
    </source>
</evidence>
<dbReference type="Gene3D" id="3.10.20.90">
    <property type="entry name" value="Phosphatidylinositol 3-kinase Catalytic Subunit, Chain A, domain 1"/>
    <property type="match status" value="1"/>
</dbReference>
<dbReference type="PROSITE" id="PS50053">
    <property type="entry name" value="UBIQUITIN_2"/>
    <property type="match status" value="1"/>
</dbReference>
<dbReference type="GO" id="GO:0031593">
    <property type="term" value="F:polyubiquitin modification-dependent protein binding"/>
    <property type="evidence" value="ECO:0007669"/>
    <property type="project" value="UniProtKB-UniRule"/>
</dbReference>
<keyword evidence="3 5" id="KW-0234">DNA repair</keyword>
<dbReference type="SUPFAM" id="SSF46934">
    <property type="entry name" value="UBA-like"/>
    <property type="match status" value="2"/>
</dbReference>
<evidence type="ECO:0000256" key="1">
    <source>
        <dbReference type="ARBA" id="ARBA00022737"/>
    </source>
</evidence>
<dbReference type="InterPro" id="IPR029071">
    <property type="entry name" value="Ubiquitin-like_domsf"/>
</dbReference>
<dbReference type="Proteomes" id="UP000192578">
    <property type="component" value="Unassembled WGS sequence"/>
</dbReference>
<dbReference type="AlphaFoldDB" id="A0A1W0X607"/>
<evidence type="ECO:0000256" key="4">
    <source>
        <dbReference type="ARBA" id="ARBA00023242"/>
    </source>
</evidence>
<reference evidence="10" key="1">
    <citation type="submission" date="2017-01" db="EMBL/GenBank/DDBJ databases">
        <title>Comparative genomics of anhydrobiosis in the tardigrade Hypsibius dujardini.</title>
        <authorList>
            <person name="Yoshida Y."/>
            <person name="Koutsovoulos G."/>
            <person name="Laetsch D."/>
            <person name="Stevens L."/>
            <person name="Kumar S."/>
            <person name="Horikawa D."/>
            <person name="Ishino K."/>
            <person name="Komine S."/>
            <person name="Tomita M."/>
            <person name="Blaxter M."/>
            <person name="Arakawa K."/>
        </authorList>
    </citation>
    <scope>NUCLEOTIDE SEQUENCE [LARGE SCALE GENOMIC DNA]</scope>
    <source>
        <strain evidence="10">Z151</strain>
    </source>
</reference>
<dbReference type="SMART" id="SM00213">
    <property type="entry name" value="UBQ"/>
    <property type="match status" value="1"/>
</dbReference>
<keyword evidence="5" id="KW-0963">Cytoplasm</keyword>
<dbReference type="GO" id="GO:0003684">
    <property type="term" value="F:damaged DNA binding"/>
    <property type="evidence" value="ECO:0007669"/>
    <property type="project" value="UniProtKB-UniRule"/>
</dbReference>
<comment type="function">
    <text evidence="5">Multiubiquitin chain receptor involved in modulation of proteasomal degradation. Involved in nucleotide excision repair.</text>
</comment>
<dbReference type="EMBL" id="MTYJ01000014">
    <property type="protein sequence ID" value="OQV22949.1"/>
    <property type="molecule type" value="Genomic_DNA"/>
</dbReference>
<protein>
    <recommendedName>
        <fullName evidence="5">UV excision repair protein RAD23</fullName>
    </recommendedName>
</protein>
<dbReference type="PANTHER" id="PTHR10621:SF0">
    <property type="entry name" value="UV EXCISION REPAIR PROTEIN RAD23"/>
    <property type="match status" value="1"/>
</dbReference>
<dbReference type="InterPro" id="IPR036353">
    <property type="entry name" value="XPC-bd_sf"/>
</dbReference>
<evidence type="ECO:0000256" key="5">
    <source>
        <dbReference type="RuleBase" id="RU367049"/>
    </source>
</evidence>
<dbReference type="InterPro" id="IPR015940">
    <property type="entry name" value="UBA"/>
</dbReference>
<dbReference type="Gene3D" id="1.10.10.540">
    <property type="entry name" value="XPC-binding domain"/>
    <property type="match status" value="1"/>
</dbReference>
<dbReference type="InterPro" id="IPR000626">
    <property type="entry name" value="Ubiquitin-like_dom"/>
</dbReference>
<evidence type="ECO:0000259" key="7">
    <source>
        <dbReference type="PROSITE" id="PS50030"/>
    </source>
</evidence>
<dbReference type="InterPro" id="IPR004806">
    <property type="entry name" value="Rad23"/>
</dbReference>
<dbReference type="FunFam" id="1.10.8.10:FF:000003">
    <property type="entry name" value="UV excision repair protein RAD23 homolog"/>
    <property type="match status" value="1"/>
</dbReference>
<dbReference type="GO" id="GO:0043130">
    <property type="term" value="F:ubiquitin binding"/>
    <property type="evidence" value="ECO:0007669"/>
    <property type="project" value="UniProtKB-UniRule"/>
</dbReference>
<dbReference type="InterPro" id="IPR015360">
    <property type="entry name" value="XPC-bd"/>
</dbReference>
<dbReference type="PRINTS" id="PR01839">
    <property type="entry name" value="RAD23PROTEIN"/>
</dbReference>
<dbReference type="InterPro" id="IPR006636">
    <property type="entry name" value="STI1_HS-bd"/>
</dbReference>
<dbReference type="PANTHER" id="PTHR10621">
    <property type="entry name" value="UV EXCISION REPAIR PROTEIN RAD23"/>
    <property type="match status" value="1"/>
</dbReference>
<evidence type="ECO:0000256" key="2">
    <source>
        <dbReference type="ARBA" id="ARBA00022763"/>
    </source>
</evidence>
<dbReference type="Pfam" id="PF09280">
    <property type="entry name" value="XPC-binding"/>
    <property type="match status" value="1"/>
</dbReference>
<accession>A0A1W0X607</accession>
<dbReference type="InterPro" id="IPR009060">
    <property type="entry name" value="UBA-like_sf"/>
</dbReference>
<feature type="domain" description="UBA" evidence="7">
    <location>
        <begin position="141"/>
        <end position="181"/>
    </location>
</feature>
<dbReference type="CDD" id="cd01805">
    <property type="entry name" value="Ubl_Rad23"/>
    <property type="match status" value="1"/>
</dbReference>
<dbReference type="Pfam" id="PF00240">
    <property type="entry name" value="ubiquitin"/>
    <property type="match status" value="1"/>
</dbReference>
<dbReference type="CDD" id="cd14380">
    <property type="entry name" value="UBA2_Rad23"/>
    <property type="match status" value="1"/>
</dbReference>
<proteinExistence type="inferred from homology"/>
<dbReference type="SUPFAM" id="SSF54236">
    <property type="entry name" value="Ubiquitin-like"/>
    <property type="match status" value="1"/>
</dbReference>
<dbReference type="GO" id="GO:0070628">
    <property type="term" value="F:proteasome binding"/>
    <property type="evidence" value="ECO:0007669"/>
    <property type="project" value="TreeGrafter"/>
</dbReference>
<gene>
    <name evidence="9" type="ORF">BV898_03001</name>
</gene>
<keyword evidence="1" id="KW-0677">Repeat</keyword>
<dbReference type="CDD" id="cd14280">
    <property type="entry name" value="UBA1_Rad23_like"/>
    <property type="match status" value="1"/>
</dbReference>
<name>A0A1W0X607_HYPEX</name>
<feature type="region of interest" description="Disordered" evidence="6">
    <location>
        <begin position="266"/>
        <end position="288"/>
    </location>
</feature>